<evidence type="ECO:0000313" key="4">
    <source>
        <dbReference type="Proteomes" id="UP000266673"/>
    </source>
</evidence>
<dbReference type="OrthoDB" id="4062651at2759"/>
<reference evidence="3 4" key="1">
    <citation type="submission" date="2018-06" db="EMBL/GenBank/DDBJ databases">
        <title>Comparative genomics reveals the genomic features of Rhizophagus irregularis, R. cerebriforme, R. diaphanum and Gigaspora rosea, and their symbiotic lifestyle signature.</title>
        <authorList>
            <person name="Morin E."/>
            <person name="San Clemente H."/>
            <person name="Chen E.C.H."/>
            <person name="De La Providencia I."/>
            <person name="Hainaut M."/>
            <person name="Kuo A."/>
            <person name="Kohler A."/>
            <person name="Murat C."/>
            <person name="Tang N."/>
            <person name="Roy S."/>
            <person name="Loubradou J."/>
            <person name="Henrissat B."/>
            <person name="Grigoriev I.V."/>
            <person name="Corradi N."/>
            <person name="Roux C."/>
            <person name="Martin F.M."/>
        </authorList>
    </citation>
    <scope>NUCLEOTIDE SEQUENCE [LARGE SCALE GENOMIC DNA]</scope>
    <source>
        <strain evidence="3 4">DAOM 194757</strain>
    </source>
</reference>
<keyword evidence="3" id="KW-0808">Transferase</keyword>
<dbReference type="InterPro" id="IPR000719">
    <property type="entry name" value="Prot_kinase_dom"/>
</dbReference>
<dbReference type="Gene3D" id="1.10.510.10">
    <property type="entry name" value="Transferase(Phosphotransferase) domain 1"/>
    <property type="match status" value="1"/>
</dbReference>
<evidence type="ECO:0000259" key="2">
    <source>
        <dbReference type="PROSITE" id="PS50011"/>
    </source>
</evidence>
<keyword evidence="1" id="KW-0812">Transmembrane</keyword>
<protein>
    <submittedName>
        <fullName evidence="3">Kinase-like domain-containing protein</fullName>
    </submittedName>
</protein>
<dbReference type="Pfam" id="PF00069">
    <property type="entry name" value="Pkinase"/>
    <property type="match status" value="1"/>
</dbReference>
<dbReference type="GO" id="GO:0005524">
    <property type="term" value="F:ATP binding"/>
    <property type="evidence" value="ECO:0007669"/>
    <property type="project" value="InterPro"/>
</dbReference>
<dbReference type="EMBL" id="QKWP01000012">
    <property type="protein sequence ID" value="RIB30470.1"/>
    <property type="molecule type" value="Genomic_DNA"/>
</dbReference>
<dbReference type="Proteomes" id="UP000266673">
    <property type="component" value="Unassembled WGS sequence"/>
</dbReference>
<proteinExistence type="predicted"/>
<dbReference type="InterPro" id="IPR051681">
    <property type="entry name" value="Ser/Thr_Kinases-Pseudokinases"/>
</dbReference>
<dbReference type="PANTHER" id="PTHR44329:SF289">
    <property type="entry name" value="SERINE_THREONINE-PROTEIN KINASE VIK"/>
    <property type="match status" value="1"/>
</dbReference>
<keyword evidence="4" id="KW-1185">Reference proteome</keyword>
<keyword evidence="1" id="KW-1133">Transmembrane helix</keyword>
<evidence type="ECO:0000313" key="3">
    <source>
        <dbReference type="EMBL" id="RIB30470.1"/>
    </source>
</evidence>
<feature type="transmembrane region" description="Helical" evidence="1">
    <location>
        <begin position="48"/>
        <end position="71"/>
    </location>
</feature>
<accession>A0A397W701</accession>
<dbReference type="PROSITE" id="PS50011">
    <property type="entry name" value="PROTEIN_KINASE_DOM"/>
    <property type="match status" value="1"/>
</dbReference>
<sequence length="315" mass="35814">MRAMFFDIGNITNDFGPSNNTSAYVYLMDISNYRWVTQFFGKTTPTELVIIICSIVAGLLIIGAIALFCYIPKEENEKYKITQNTETKEYLMVFQFAKNGSLHKYLKGNFCNLTWQTKLQILKDISYDLHRIHDFAGYIHADFHSGNILLDQRSYITDLGLSRKNVEGVLEGEIYGVMPYVAPEVLLGKQQFTQAADIYGFGIIMVEMTSGQRPFDGYEFDTKLAVKICKGLRPKFAPQIPKFSSANYKIKKQFLEADNAIKSLPISKHSDRMYTSKIFSTKLISKAIEDSSNVDPVQINLDVTEPENPSMYTIN</sequence>
<gene>
    <name evidence="3" type="ORF">C2G38_2152620</name>
</gene>
<comment type="caution">
    <text evidence="3">The sequence shown here is derived from an EMBL/GenBank/DDBJ whole genome shotgun (WGS) entry which is preliminary data.</text>
</comment>
<dbReference type="SUPFAM" id="SSF56112">
    <property type="entry name" value="Protein kinase-like (PK-like)"/>
    <property type="match status" value="1"/>
</dbReference>
<name>A0A397W701_9GLOM</name>
<feature type="domain" description="Protein kinase" evidence="2">
    <location>
        <begin position="1"/>
        <end position="284"/>
    </location>
</feature>
<evidence type="ECO:0000256" key="1">
    <source>
        <dbReference type="SAM" id="Phobius"/>
    </source>
</evidence>
<keyword evidence="3" id="KW-0418">Kinase</keyword>
<keyword evidence="1" id="KW-0472">Membrane</keyword>
<dbReference type="AlphaFoldDB" id="A0A397W701"/>
<dbReference type="InterPro" id="IPR011009">
    <property type="entry name" value="Kinase-like_dom_sf"/>
</dbReference>
<organism evidence="3 4">
    <name type="scientific">Gigaspora rosea</name>
    <dbReference type="NCBI Taxonomy" id="44941"/>
    <lineage>
        <taxon>Eukaryota</taxon>
        <taxon>Fungi</taxon>
        <taxon>Fungi incertae sedis</taxon>
        <taxon>Mucoromycota</taxon>
        <taxon>Glomeromycotina</taxon>
        <taxon>Glomeromycetes</taxon>
        <taxon>Diversisporales</taxon>
        <taxon>Gigasporaceae</taxon>
        <taxon>Gigaspora</taxon>
    </lineage>
</organism>
<dbReference type="PANTHER" id="PTHR44329">
    <property type="entry name" value="SERINE/THREONINE-PROTEIN KINASE TNNI3K-RELATED"/>
    <property type="match status" value="1"/>
</dbReference>
<dbReference type="GO" id="GO:0004674">
    <property type="term" value="F:protein serine/threonine kinase activity"/>
    <property type="evidence" value="ECO:0007669"/>
    <property type="project" value="TreeGrafter"/>
</dbReference>